<feature type="coiled-coil region" evidence="6">
    <location>
        <begin position="423"/>
        <end position="450"/>
    </location>
</feature>
<proteinExistence type="predicted"/>
<evidence type="ECO:0000256" key="4">
    <source>
        <dbReference type="ARBA" id="ARBA00023163"/>
    </source>
</evidence>
<feature type="compositionally biased region" description="Basic and acidic residues" evidence="7">
    <location>
        <begin position="232"/>
        <end position="245"/>
    </location>
</feature>
<evidence type="ECO:0000313" key="10">
    <source>
        <dbReference type="Proteomes" id="UP000807353"/>
    </source>
</evidence>
<dbReference type="GO" id="GO:0001228">
    <property type="term" value="F:DNA-binding transcription activator activity, RNA polymerase II-specific"/>
    <property type="evidence" value="ECO:0007669"/>
    <property type="project" value="TreeGrafter"/>
</dbReference>
<dbReference type="CDD" id="cd14705">
    <property type="entry name" value="bZIP_Zip1"/>
    <property type="match status" value="1"/>
</dbReference>
<evidence type="ECO:0000259" key="8">
    <source>
        <dbReference type="PROSITE" id="PS50217"/>
    </source>
</evidence>
<keyword evidence="5" id="KW-0539">Nucleus</keyword>
<dbReference type="PROSITE" id="PS50217">
    <property type="entry name" value="BZIP"/>
    <property type="match status" value="1"/>
</dbReference>
<dbReference type="EMBL" id="MU150272">
    <property type="protein sequence ID" value="KAF9462467.1"/>
    <property type="molecule type" value="Genomic_DNA"/>
</dbReference>
<sequence length="483" mass="53077">MEPSLRPWSGKQDPNSHRDPPVIEFADVLDDCWPFFPEHIGEKLYYAPLTLSQYLRKPHKLQGWSLYVSTASSLAVGGDTCRVPTEQSDGRHSLQNLLPWMNQLHNMAFSSRDIVHGLAGDGPISSKNMILIVRTLLVLWAKDLFEENETNCRLIFPPTHHQRRFTPIPLSIELATAGMPPNLQGLNIVHPAQTHSDSHDLLSGQSYPDLSAQLDLWTNLAFESDDGPLSAKIDDDRYRTKSRHEEEEDDGRSHGSGTGEAAIHDGHVNVVTGTNLGSNVATNNIASQHTPAFDLNSFLAGFGIDPFSPPPIPNSHQPTTIAPSLAQLIALHSTQGTPYVAPAPPPEILAGENKASIHSTDDSYPVSKRSRTRKSSISTVSSPEAYREETPNPLSHPISAAEDKRRRNTAASARFRLKKKEREAALEGKAKELEGRVNELERECEGLRRENGWLKGLVVGVTGAAQGPVSTGTKRTRDELENA</sequence>
<keyword evidence="10" id="KW-1185">Reference proteome</keyword>
<reference evidence="9" key="1">
    <citation type="submission" date="2020-11" db="EMBL/GenBank/DDBJ databases">
        <authorList>
            <consortium name="DOE Joint Genome Institute"/>
            <person name="Ahrendt S."/>
            <person name="Riley R."/>
            <person name="Andreopoulos W."/>
            <person name="Labutti K."/>
            <person name="Pangilinan J."/>
            <person name="Ruiz-Duenas F.J."/>
            <person name="Barrasa J.M."/>
            <person name="Sanchez-Garcia M."/>
            <person name="Camarero S."/>
            <person name="Miyauchi S."/>
            <person name="Serrano A."/>
            <person name="Linde D."/>
            <person name="Babiker R."/>
            <person name="Drula E."/>
            <person name="Ayuso-Fernandez I."/>
            <person name="Pacheco R."/>
            <person name="Padilla G."/>
            <person name="Ferreira P."/>
            <person name="Barriuso J."/>
            <person name="Kellner H."/>
            <person name="Castanera R."/>
            <person name="Alfaro M."/>
            <person name="Ramirez L."/>
            <person name="Pisabarro A.G."/>
            <person name="Kuo A."/>
            <person name="Tritt A."/>
            <person name="Lipzen A."/>
            <person name="He G."/>
            <person name="Yan M."/>
            <person name="Ng V."/>
            <person name="Cullen D."/>
            <person name="Martin F."/>
            <person name="Rosso M.-N."/>
            <person name="Henrissat B."/>
            <person name="Hibbett D."/>
            <person name="Martinez A.T."/>
            <person name="Grigoriev I.V."/>
        </authorList>
    </citation>
    <scope>NUCLEOTIDE SEQUENCE</scope>
    <source>
        <strain evidence="9">CBS 247.69</strain>
    </source>
</reference>
<organism evidence="9 10">
    <name type="scientific">Collybia nuda</name>
    <dbReference type="NCBI Taxonomy" id="64659"/>
    <lineage>
        <taxon>Eukaryota</taxon>
        <taxon>Fungi</taxon>
        <taxon>Dikarya</taxon>
        <taxon>Basidiomycota</taxon>
        <taxon>Agaricomycotina</taxon>
        <taxon>Agaricomycetes</taxon>
        <taxon>Agaricomycetidae</taxon>
        <taxon>Agaricales</taxon>
        <taxon>Tricholomatineae</taxon>
        <taxon>Clitocybaceae</taxon>
        <taxon>Collybia</taxon>
    </lineage>
</organism>
<dbReference type="Proteomes" id="UP000807353">
    <property type="component" value="Unassembled WGS sequence"/>
</dbReference>
<feature type="region of interest" description="Disordered" evidence="7">
    <location>
        <begin position="464"/>
        <end position="483"/>
    </location>
</feature>
<evidence type="ECO:0000256" key="1">
    <source>
        <dbReference type="ARBA" id="ARBA00004123"/>
    </source>
</evidence>
<evidence type="ECO:0000256" key="3">
    <source>
        <dbReference type="ARBA" id="ARBA00023125"/>
    </source>
</evidence>
<protein>
    <recommendedName>
        <fullName evidence="8">BZIP domain-containing protein</fullName>
    </recommendedName>
</protein>
<dbReference type="OrthoDB" id="1939598at2759"/>
<dbReference type="PROSITE" id="PS00036">
    <property type="entry name" value="BZIP_BASIC"/>
    <property type="match status" value="1"/>
</dbReference>
<dbReference type="Gene3D" id="1.20.5.170">
    <property type="match status" value="1"/>
</dbReference>
<dbReference type="GO" id="GO:0000977">
    <property type="term" value="F:RNA polymerase II transcription regulatory region sequence-specific DNA binding"/>
    <property type="evidence" value="ECO:0007669"/>
    <property type="project" value="TreeGrafter"/>
</dbReference>
<feature type="domain" description="BZIP" evidence="8">
    <location>
        <begin position="402"/>
        <end position="461"/>
    </location>
</feature>
<gene>
    <name evidence="9" type="ORF">BDZ94DRAFT_1236936</name>
</gene>
<keyword evidence="4" id="KW-0804">Transcription</keyword>
<keyword evidence="2" id="KW-0805">Transcription regulation</keyword>
<comment type="caution">
    <text evidence="9">The sequence shown here is derived from an EMBL/GenBank/DDBJ whole genome shotgun (WGS) entry which is preliminary data.</text>
</comment>
<dbReference type="SUPFAM" id="SSF57959">
    <property type="entry name" value="Leucine zipper domain"/>
    <property type="match status" value="1"/>
</dbReference>
<feature type="region of interest" description="Disordered" evidence="7">
    <location>
        <begin position="228"/>
        <end position="264"/>
    </location>
</feature>
<dbReference type="SMART" id="SM00338">
    <property type="entry name" value="BRLZ"/>
    <property type="match status" value="1"/>
</dbReference>
<keyword evidence="6" id="KW-0175">Coiled coil</keyword>
<dbReference type="Pfam" id="PF07716">
    <property type="entry name" value="bZIP_2"/>
    <property type="match status" value="1"/>
</dbReference>
<dbReference type="InterPro" id="IPR004827">
    <property type="entry name" value="bZIP"/>
</dbReference>
<feature type="region of interest" description="Disordered" evidence="7">
    <location>
        <begin position="342"/>
        <end position="410"/>
    </location>
</feature>
<evidence type="ECO:0000256" key="2">
    <source>
        <dbReference type="ARBA" id="ARBA00023015"/>
    </source>
</evidence>
<accession>A0A9P5Y2X6</accession>
<dbReference type="PANTHER" id="PTHR13044">
    <property type="entry name" value="ACTIVATING TRANSCRIPTION FACTOR ATF 4/5"/>
    <property type="match status" value="1"/>
</dbReference>
<dbReference type="InterPro" id="IPR046347">
    <property type="entry name" value="bZIP_sf"/>
</dbReference>
<evidence type="ECO:0000313" key="9">
    <source>
        <dbReference type="EMBL" id="KAF9462467.1"/>
    </source>
</evidence>
<evidence type="ECO:0000256" key="7">
    <source>
        <dbReference type="SAM" id="MobiDB-lite"/>
    </source>
</evidence>
<dbReference type="PANTHER" id="PTHR13044:SF14">
    <property type="entry name" value="CRYPTOCEPHAL, ISOFORM A"/>
    <property type="match status" value="1"/>
</dbReference>
<evidence type="ECO:0000256" key="5">
    <source>
        <dbReference type="ARBA" id="ARBA00023242"/>
    </source>
</evidence>
<comment type="subcellular location">
    <subcellularLocation>
        <location evidence="1">Nucleus</location>
    </subcellularLocation>
</comment>
<dbReference type="AlphaFoldDB" id="A0A9P5Y2X6"/>
<keyword evidence="3" id="KW-0238">DNA-binding</keyword>
<evidence type="ECO:0000256" key="6">
    <source>
        <dbReference type="SAM" id="Coils"/>
    </source>
</evidence>
<name>A0A9P5Y2X6_9AGAR</name>
<dbReference type="GO" id="GO:0005634">
    <property type="term" value="C:nucleus"/>
    <property type="evidence" value="ECO:0007669"/>
    <property type="project" value="UniProtKB-SubCell"/>
</dbReference>